<keyword evidence="2" id="KW-1185">Reference proteome</keyword>
<dbReference type="Gene3D" id="3.40.1350.10">
    <property type="match status" value="1"/>
</dbReference>
<protein>
    <submittedName>
        <fullName evidence="1">Uncharacterized protein</fullName>
    </submittedName>
</protein>
<evidence type="ECO:0000313" key="2">
    <source>
        <dbReference type="Proteomes" id="UP000652681"/>
    </source>
</evidence>
<reference evidence="1" key="1">
    <citation type="submission" date="2020-09" db="EMBL/GenBank/DDBJ databases">
        <title>Taishania pollutisoli gen. nov., sp. nov., Isolated from Tetrabromobisphenol A-Contaminated Soil.</title>
        <authorList>
            <person name="Chen Q."/>
        </authorList>
    </citation>
    <scope>NUCLEOTIDE SEQUENCE</scope>
    <source>
        <strain evidence="1">CZZ-1</strain>
    </source>
</reference>
<comment type="caution">
    <text evidence="1">The sequence shown here is derived from an EMBL/GenBank/DDBJ whole genome shotgun (WGS) entry which is preliminary data.</text>
</comment>
<dbReference type="EMBL" id="JACVEL010000004">
    <property type="protein sequence ID" value="MBC9812379.1"/>
    <property type="molecule type" value="Genomic_DNA"/>
</dbReference>
<dbReference type="AlphaFoldDB" id="A0A8J6P5R1"/>
<sequence>MAKKTKTTPTKKKAKAKISSKGLSDSYIVCQKCFTNNPTNAVKCISCKGDKFAPEYIKKIEKINRNTFVQVTLPQASEDKRITLYKWWPGGRSSYNINNLEQWEKISEIIQTKLLDFLGWETKEKIIEEIKQIETKGEKSESAEKQITKLTKAYPDLIRKVLKEVDFTKWEESNYEDFAEIINEITELLSKTDQGYRTAFREVVTHLPKDQKRAIEDLGNLLKSWSLRQITSISHQVIERLETLNLFKERVLDDATYEIRGENSIHRILERAMWIVDERYWLMHSNETLRKVVVKDLTENYKEFKDKRPDFVCGSVDNKLIIIELKRPSHDLEIEDLNQLENYLTVIENHYDLKTFEAYLVGRKISDDLKKRVKYRGSQFKLKTFIDLIDDTEKRYSEYIKTLEKE</sequence>
<evidence type="ECO:0000313" key="1">
    <source>
        <dbReference type="EMBL" id="MBC9812379.1"/>
    </source>
</evidence>
<accession>A0A8J6P5R1</accession>
<dbReference type="RefSeq" id="WP_216713965.1">
    <property type="nucleotide sequence ID" value="NZ_JACVEL010000004.1"/>
</dbReference>
<dbReference type="InterPro" id="IPR011856">
    <property type="entry name" value="tRNA_endonuc-like_dom_sf"/>
</dbReference>
<dbReference type="GO" id="GO:0003676">
    <property type="term" value="F:nucleic acid binding"/>
    <property type="evidence" value="ECO:0007669"/>
    <property type="project" value="InterPro"/>
</dbReference>
<dbReference type="Proteomes" id="UP000652681">
    <property type="component" value="Unassembled WGS sequence"/>
</dbReference>
<gene>
    <name evidence="1" type="ORF">H9Y05_07820</name>
</gene>
<organism evidence="1 2">
    <name type="scientific">Taishania pollutisoli</name>
    <dbReference type="NCBI Taxonomy" id="2766479"/>
    <lineage>
        <taxon>Bacteria</taxon>
        <taxon>Pseudomonadati</taxon>
        <taxon>Bacteroidota</taxon>
        <taxon>Flavobacteriia</taxon>
        <taxon>Flavobacteriales</taxon>
        <taxon>Crocinitomicaceae</taxon>
        <taxon>Taishania</taxon>
    </lineage>
</organism>
<proteinExistence type="predicted"/>
<name>A0A8J6P5R1_9FLAO</name>